<evidence type="ECO:0000313" key="25">
    <source>
        <dbReference type="EMBL" id="BCJ98325.1"/>
    </source>
</evidence>
<evidence type="ECO:0000256" key="17">
    <source>
        <dbReference type="ARBA" id="ARBA00023285"/>
    </source>
</evidence>
<dbReference type="PROSITE" id="PS51337">
    <property type="entry name" value="B12_BINDING_NTER"/>
    <property type="match status" value="1"/>
</dbReference>
<dbReference type="PROSITE" id="PS50970">
    <property type="entry name" value="HCY"/>
    <property type="match status" value="1"/>
</dbReference>
<comment type="catalytic activity">
    <reaction evidence="1">
        <text>(6S)-5-methyl-5,6,7,8-tetrahydrofolate + L-homocysteine = (6S)-5,6,7,8-tetrahydrofolate + L-methionine</text>
        <dbReference type="Rhea" id="RHEA:11172"/>
        <dbReference type="ChEBI" id="CHEBI:18608"/>
        <dbReference type="ChEBI" id="CHEBI:57453"/>
        <dbReference type="ChEBI" id="CHEBI:57844"/>
        <dbReference type="ChEBI" id="CHEBI:58199"/>
        <dbReference type="EC" id="2.1.1.13"/>
    </reaction>
</comment>
<dbReference type="GO" id="GO:0046872">
    <property type="term" value="F:metal ion binding"/>
    <property type="evidence" value="ECO:0007669"/>
    <property type="project" value="UniProtKB-KW"/>
</dbReference>
<proteinExistence type="inferred from homology"/>
<dbReference type="UniPathway" id="UPA00051">
    <property type="reaction ID" value="UER00081"/>
</dbReference>
<evidence type="ECO:0000256" key="5">
    <source>
        <dbReference type="ARBA" id="ARBA00010398"/>
    </source>
</evidence>
<evidence type="ECO:0000256" key="9">
    <source>
        <dbReference type="ARBA" id="ARBA00022603"/>
    </source>
</evidence>
<feature type="binding site" evidence="20">
    <location>
        <position position="282"/>
    </location>
    <ligand>
        <name>Zn(2+)</name>
        <dbReference type="ChEBI" id="CHEBI:29105"/>
    </ligand>
</feature>
<dbReference type="GO" id="GO:0031419">
    <property type="term" value="F:cobalamin binding"/>
    <property type="evidence" value="ECO:0007669"/>
    <property type="project" value="UniProtKB-KW"/>
</dbReference>
<dbReference type="InterPro" id="IPR000489">
    <property type="entry name" value="Pterin-binding_dom"/>
</dbReference>
<evidence type="ECO:0000256" key="2">
    <source>
        <dbReference type="ARBA" id="ARBA00001947"/>
    </source>
</evidence>
<gene>
    <name evidence="25" type="primary">metH</name>
    <name evidence="25" type="ORF">bsdcttw_13660</name>
</gene>
<dbReference type="Pfam" id="PF02310">
    <property type="entry name" value="B12-binding"/>
    <property type="match status" value="1"/>
</dbReference>
<evidence type="ECO:0000256" key="7">
    <source>
        <dbReference type="ARBA" id="ARBA00012032"/>
    </source>
</evidence>
<evidence type="ECO:0000256" key="16">
    <source>
        <dbReference type="ARBA" id="ARBA00023167"/>
    </source>
</evidence>
<evidence type="ECO:0000256" key="6">
    <source>
        <dbReference type="ARBA" id="ARBA00010854"/>
    </source>
</evidence>
<comment type="function">
    <text evidence="18">Catalyzes the transfer of a methyl group from methyl-cobalamin to homocysteine, yielding enzyme-bound cob(I)alamin and methionine. Subsequently, remethylates the cofactor using methyltetrahydrofolate.</text>
</comment>
<reference evidence="25 26" key="1">
    <citation type="submission" date="2020-08" db="EMBL/GenBank/DDBJ databases">
        <title>Draft genome sequencing of an Anaerocolumna strain isolated from anoxic soil subjected to BSD treatment.</title>
        <authorList>
            <person name="Uek A."/>
            <person name="Tonouchi A."/>
        </authorList>
    </citation>
    <scope>NUCLEOTIDE SEQUENCE [LARGE SCALE GENOMIC DNA]</scope>
    <source>
        <strain evidence="25 26">CTTW</strain>
    </source>
</reference>
<reference evidence="25 26" key="2">
    <citation type="submission" date="2020-08" db="EMBL/GenBank/DDBJ databases">
        <authorList>
            <person name="Ueki A."/>
            <person name="Tonouchi A."/>
        </authorList>
    </citation>
    <scope>NUCLEOTIDE SEQUENCE [LARGE SCALE GENOMIC DNA]</scope>
    <source>
        <strain evidence="25 26">CTTW</strain>
    </source>
</reference>
<protein>
    <recommendedName>
        <fullName evidence="8">Methionine synthase</fullName>
        <ecNumber evidence="7">2.1.1.13</ecNumber>
    </recommendedName>
    <alternativeName>
        <fullName evidence="19">5-methyltetrahydrofolate--homocysteine methyltransferase</fullName>
    </alternativeName>
</protein>
<comment type="similarity">
    <text evidence="5">Belongs to the vitamin-B12 dependent methionine synthase family.</text>
</comment>
<evidence type="ECO:0000256" key="3">
    <source>
        <dbReference type="ARBA" id="ARBA00001956"/>
    </source>
</evidence>
<dbReference type="InterPro" id="IPR006158">
    <property type="entry name" value="Cobalamin-bd"/>
</dbReference>
<feature type="binding site" evidence="20">
    <location>
        <position position="217"/>
    </location>
    <ligand>
        <name>Zn(2+)</name>
        <dbReference type="ChEBI" id="CHEBI:29105"/>
    </ligand>
</feature>
<evidence type="ECO:0000256" key="15">
    <source>
        <dbReference type="ARBA" id="ARBA00022833"/>
    </source>
</evidence>
<dbReference type="PANTHER" id="PTHR45833">
    <property type="entry name" value="METHIONINE SYNTHASE"/>
    <property type="match status" value="1"/>
</dbReference>
<dbReference type="Gene3D" id="1.10.1240.10">
    <property type="entry name" value="Methionine synthase domain"/>
    <property type="match status" value="1"/>
</dbReference>
<evidence type="ECO:0000313" key="26">
    <source>
        <dbReference type="Proteomes" id="UP000515703"/>
    </source>
</evidence>
<dbReference type="InterPro" id="IPR017215">
    <property type="entry name" value="MetH_bac"/>
</dbReference>
<comment type="similarity">
    <text evidence="6">Belongs to the methylamine corrinoid protein family.</text>
</comment>
<dbReference type="SUPFAM" id="SSF82282">
    <property type="entry name" value="Homocysteine S-methyltransferase"/>
    <property type="match status" value="1"/>
</dbReference>
<dbReference type="EC" id="2.1.1.13" evidence="7"/>
<feature type="binding site" evidence="20">
    <location>
        <position position="283"/>
    </location>
    <ligand>
        <name>Zn(2+)</name>
        <dbReference type="ChEBI" id="CHEBI:29105"/>
    </ligand>
</feature>
<dbReference type="GO" id="GO:0050667">
    <property type="term" value="P:homocysteine metabolic process"/>
    <property type="evidence" value="ECO:0007669"/>
    <property type="project" value="TreeGrafter"/>
</dbReference>
<dbReference type="GO" id="GO:0046653">
    <property type="term" value="P:tetrahydrofolate metabolic process"/>
    <property type="evidence" value="ECO:0007669"/>
    <property type="project" value="TreeGrafter"/>
</dbReference>
<feature type="domain" description="Hcy-binding" evidence="21">
    <location>
        <begin position="3"/>
        <end position="297"/>
    </location>
</feature>
<keyword evidence="17" id="KW-0170">Cobalt</keyword>
<dbReference type="InterPro" id="IPR036724">
    <property type="entry name" value="Cobalamin-bd_sf"/>
</dbReference>
<dbReference type="Pfam" id="PF00809">
    <property type="entry name" value="Pterin_bind"/>
    <property type="match status" value="1"/>
</dbReference>
<organism evidence="25 26">
    <name type="scientific">Anaerocolumna chitinilytica</name>
    <dbReference type="NCBI Taxonomy" id="1727145"/>
    <lineage>
        <taxon>Bacteria</taxon>
        <taxon>Bacillati</taxon>
        <taxon>Bacillota</taxon>
        <taxon>Clostridia</taxon>
        <taxon>Lachnospirales</taxon>
        <taxon>Lachnospiraceae</taxon>
        <taxon>Anaerocolumna</taxon>
    </lineage>
</organism>
<keyword evidence="26" id="KW-1185">Reference proteome</keyword>
<dbReference type="InterPro" id="IPR036589">
    <property type="entry name" value="HCY_dom_sf"/>
</dbReference>
<dbReference type="GO" id="GO:0005829">
    <property type="term" value="C:cytosol"/>
    <property type="evidence" value="ECO:0007669"/>
    <property type="project" value="TreeGrafter"/>
</dbReference>
<evidence type="ECO:0000259" key="24">
    <source>
        <dbReference type="PROSITE" id="PS51337"/>
    </source>
</evidence>
<keyword evidence="10" id="KW-0028">Amino-acid biosynthesis</keyword>
<dbReference type="Gene3D" id="3.20.20.20">
    <property type="entry name" value="Dihydropteroate synthase-like"/>
    <property type="match status" value="1"/>
</dbReference>
<evidence type="ECO:0000256" key="14">
    <source>
        <dbReference type="ARBA" id="ARBA00022723"/>
    </source>
</evidence>
<evidence type="ECO:0000256" key="12">
    <source>
        <dbReference type="ARBA" id="ARBA00022679"/>
    </source>
</evidence>
<dbReference type="CDD" id="cd02070">
    <property type="entry name" value="corrinoid_protein_B12-BD"/>
    <property type="match status" value="1"/>
</dbReference>
<evidence type="ECO:0000259" key="21">
    <source>
        <dbReference type="PROSITE" id="PS50970"/>
    </source>
</evidence>
<dbReference type="Gene3D" id="3.20.20.330">
    <property type="entry name" value="Homocysteine-binding-like domain"/>
    <property type="match status" value="1"/>
</dbReference>
<evidence type="ECO:0000256" key="4">
    <source>
        <dbReference type="ARBA" id="ARBA00005178"/>
    </source>
</evidence>
<dbReference type="InterPro" id="IPR003759">
    <property type="entry name" value="Cbl-bd_cap"/>
</dbReference>
<accession>A0A7I8DMT0</accession>
<dbReference type="SUPFAM" id="SSF47644">
    <property type="entry name" value="Methionine synthase domain"/>
    <property type="match status" value="1"/>
</dbReference>
<dbReference type="Pfam" id="PF02574">
    <property type="entry name" value="S-methyl_trans"/>
    <property type="match status" value="1"/>
</dbReference>
<evidence type="ECO:0000256" key="8">
    <source>
        <dbReference type="ARBA" id="ARBA00013998"/>
    </source>
</evidence>
<dbReference type="RefSeq" id="WP_185258661.1">
    <property type="nucleotide sequence ID" value="NZ_AP023368.1"/>
</dbReference>
<comment type="pathway">
    <text evidence="4">Amino-acid biosynthesis; L-methionine biosynthesis via de novo pathway; L-methionine from L-homocysteine (MetH route): step 1/1.</text>
</comment>
<evidence type="ECO:0000256" key="10">
    <source>
        <dbReference type="ARBA" id="ARBA00022605"/>
    </source>
</evidence>
<evidence type="ECO:0000256" key="11">
    <source>
        <dbReference type="ARBA" id="ARBA00022628"/>
    </source>
</evidence>
<dbReference type="FunFam" id="3.40.50.280:FF:000003">
    <property type="entry name" value="Dimethylamine methyltransferase corrinoid protein"/>
    <property type="match status" value="1"/>
</dbReference>
<evidence type="ECO:0000256" key="20">
    <source>
        <dbReference type="PROSITE-ProRule" id="PRU00333"/>
    </source>
</evidence>
<dbReference type="Gene3D" id="3.40.50.280">
    <property type="entry name" value="Cobalamin-binding domain"/>
    <property type="match status" value="1"/>
</dbReference>
<dbReference type="InterPro" id="IPR036594">
    <property type="entry name" value="Meth_synthase_dom"/>
</dbReference>
<evidence type="ECO:0000256" key="13">
    <source>
        <dbReference type="ARBA" id="ARBA00022691"/>
    </source>
</evidence>
<dbReference type="Pfam" id="PF02607">
    <property type="entry name" value="B12-binding_2"/>
    <property type="match status" value="1"/>
</dbReference>
<dbReference type="SMART" id="SM01018">
    <property type="entry name" value="B12-binding_2"/>
    <property type="match status" value="1"/>
</dbReference>
<comment type="cofactor">
    <cofactor evidence="2 20">
        <name>Zn(2+)</name>
        <dbReference type="ChEBI" id="CHEBI:29105"/>
    </cofactor>
</comment>
<evidence type="ECO:0000256" key="19">
    <source>
        <dbReference type="ARBA" id="ARBA00031040"/>
    </source>
</evidence>
<evidence type="ECO:0000259" key="23">
    <source>
        <dbReference type="PROSITE" id="PS51332"/>
    </source>
</evidence>
<feature type="domain" description="B12-binding" evidence="23">
    <location>
        <begin position="722"/>
        <end position="843"/>
    </location>
</feature>
<dbReference type="InterPro" id="IPR050554">
    <property type="entry name" value="Met_Synthase/Corrinoid"/>
</dbReference>
<dbReference type="EMBL" id="AP023368">
    <property type="protein sequence ID" value="BCJ98325.1"/>
    <property type="molecule type" value="Genomic_DNA"/>
</dbReference>
<dbReference type="Proteomes" id="UP000515703">
    <property type="component" value="Chromosome"/>
</dbReference>
<name>A0A7I8DMT0_9FIRM</name>
<dbReference type="PROSITE" id="PS50972">
    <property type="entry name" value="PTERIN_BINDING"/>
    <property type="match status" value="1"/>
</dbReference>
<evidence type="ECO:0000256" key="18">
    <source>
        <dbReference type="ARBA" id="ARBA00025552"/>
    </source>
</evidence>
<feature type="domain" description="B12-binding N-terminal" evidence="24">
    <location>
        <begin position="626"/>
        <end position="720"/>
    </location>
</feature>
<keyword evidence="13" id="KW-0949">S-adenosyl-L-methionine</keyword>
<keyword evidence="11" id="KW-0846">Cobalamin</keyword>
<dbReference type="PANTHER" id="PTHR45833:SF1">
    <property type="entry name" value="METHIONINE SYNTHASE"/>
    <property type="match status" value="1"/>
</dbReference>
<dbReference type="GO" id="GO:0008705">
    <property type="term" value="F:methionine synthase activity"/>
    <property type="evidence" value="ECO:0007669"/>
    <property type="project" value="UniProtKB-EC"/>
</dbReference>
<dbReference type="InterPro" id="IPR003726">
    <property type="entry name" value="HCY_dom"/>
</dbReference>
<keyword evidence="16" id="KW-0486">Methionine biosynthesis</keyword>
<keyword evidence="9 20" id="KW-0489">Methyltransferase</keyword>
<keyword evidence="12 20" id="KW-0808">Transferase</keyword>
<dbReference type="PROSITE" id="PS51332">
    <property type="entry name" value="B12_BINDING"/>
    <property type="match status" value="1"/>
</dbReference>
<dbReference type="SUPFAM" id="SSF51717">
    <property type="entry name" value="Dihydropteroate synthetase-like"/>
    <property type="match status" value="1"/>
</dbReference>
<dbReference type="SUPFAM" id="SSF52242">
    <property type="entry name" value="Cobalamin (vitamin B12)-binding domain"/>
    <property type="match status" value="1"/>
</dbReference>
<keyword evidence="15 20" id="KW-0862">Zinc</keyword>
<sequence length="843" mass="92403">MTKVKFRELTKQKIVLLDGATGSNMQKAGMPTGVCPEEWMLENPQVLIKLQKEYIKAGTDILYAPTFTGNRIKLTEYGLADKIARMNQELVKLSKQAVAEAAAEMKEPKKVYIAGDLTMTGQQLYPVGTLRFEELVEVYKEQIAYLLLAGVDLFVIETMMSLQECRAALLAVKETCELPVMITLTFNENNKTLYGTDPITAITVLQKMGVDAVGVNCSTGPEGMVEIVKEMKRYATVPVIAKPNAGLPQLINDETVFTMDSEEFTRETVKLVEAGAGIIGGCCGTTPIHLSTLHNAVRDLTPPSNTPERERILTTERRALKIPDGGKFLIIGERINPTGKKALQEELRQGDFKLVTDFARKQEEDGADILDVNMGMNGIDEKETMVNAVFEITGFSNLPLCIDSSHVKVIEAALRIYPGRALINSISLEKEKIEKLLPIAKKYGAMFILLPLSDKGLPKNIEEKKEIIHTILQAAEENGLEREDIVVDGLVNTVGANKAAALQTLETIRYCREELGLATVIGLSNISFGLPERQFVNSTFLALAIKEGLTMAIANPSQELLMNTAFAADLLSAKEDADIRYINRVTERPGAVITRKENSVKGTGNSEKSGETLEKEAINKKSDIENLPEALKTKAFQQVYEAVIKGKKRDVISLVKEAITEGVRPSFVLDELLIPAINEVGKLFDKQIYFLPQLISSAETMKTAIDYLEPLLQEGEEKKKKLATVVIATVSGDVHDIGKNLVVLMLKNYGFDVIDLGKDVSSDKIIETAKEHDADIIALSALMTTTMLEMKKVIAMKKEAGLKAKVIIGGAVITQSYADEIGADGYAKDAGETVTVIKRSLGL</sequence>
<evidence type="ECO:0000259" key="22">
    <source>
        <dbReference type="PROSITE" id="PS50972"/>
    </source>
</evidence>
<dbReference type="GO" id="GO:0032259">
    <property type="term" value="P:methylation"/>
    <property type="evidence" value="ECO:0007669"/>
    <property type="project" value="UniProtKB-KW"/>
</dbReference>
<dbReference type="AlphaFoldDB" id="A0A7I8DMT0"/>
<dbReference type="PIRSF" id="PIRSF037472">
    <property type="entry name" value="DHPS_mtfrase"/>
    <property type="match status" value="1"/>
</dbReference>
<dbReference type="NCBIfam" id="NF005719">
    <property type="entry name" value="PRK07535.1"/>
    <property type="match status" value="1"/>
</dbReference>
<evidence type="ECO:0000256" key="1">
    <source>
        <dbReference type="ARBA" id="ARBA00001700"/>
    </source>
</evidence>
<feature type="domain" description="Pterin-binding" evidence="22">
    <location>
        <begin position="328"/>
        <end position="594"/>
    </location>
</feature>
<dbReference type="InterPro" id="IPR011005">
    <property type="entry name" value="Dihydropteroate_synth-like_sf"/>
</dbReference>
<dbReference type="KEGG" id="acht:bsdcttw_13660"/>
<keyword evidence="14 20" id="KW-0479">Metal-binding</keyword>
<comment type="cofactor">
    <cofactor evidence="3">
        <name>methylcob(III)alamin</name>
        <dbReference type="ChEBI" id="CHEBI:28115"/>
    </cofactor>
</comment>